<organism evidence="10 11">
    <name type="scientific">Actinocorallia longicatena</name>
    <dbReference type="NCBI Taxonomy" id="111803"/>
    <lineage>
        <taxon>Bacteria</taxon>
        <taxon>Bacillati</taxon>
        <taxon>Actinomycetota</taxon>
        <taxon>Actinomycetes</taxon>
        <taxon>Streptosporangiales</taxon>
        <taxon>Thermomonosporaceae</taxon>
        <taxon>Actinocorallia</taxon>
    </lineage>
</organism>
<dbReference type="SUPFAM" id="SSF47203">
    <property type="entry name" value="Acyl-CoA dehydrogenase C-terminal domain-like"/>
    <property type="match status" value="1"/>
</dbReference>
<protein>
    <submittedName>
        <fullName evidence="10">Acyl-CoA dehydrogenase family protein</fullName>
    </submittedName>
</protein>
<dbReference type="InterPro" id="IPR037069">
    <property type="entry name" value="AcylCoA_DH/ox_N_sf"/>
</dbReference>
<feature type="domain" description="Acyl-CoA dehydrogenase/oxidase C-terminal" evidence="7">
    <location>
        <begin position="220"/>
        <end position="369"/>
    </location>
</feature>
<dbReference type="Gene3D" id="1.20.140.10">
    <property type="entry name" value="Butyryl-CoA Dehydrogenase, subunit A, domain 3"/>
    <property type="match status" value="1"/>
</dbReference>
<dbReference type="Proteomes" id="UP001501237">
    <property type="component" value="Unassembled WGS sequence"/>
</dbReference>
<evidence type="ECO:0000256" key="4">
    <source>
        <dbReference type="ARBA" id="ARBA00022827"/>
    </source>
</evidence>
<dbReference type="Pfam" id="PF02770">
    <property type="entry name" value="Acyl-CoA_dh_M"/>
    <property type="match status" value="1"/>
</dbReference>
<evidence type="ECO:0000313" key="11">
    <source>
        <dbReference type="Proteomes" id="UP001501237"/>
    </source>
</evidence>
<comment type="cofactor">
    <cofactor evidence="1 6">
        <name>FAD</name>
        <dbReference type="ChEBI" id="CHEBI:57692"/>
    </cofactor>
</comment>
<evidence type="ECO:0000256" key="2">
    <source>
        <dbReference type="ARBA" id="ARBA00009347"/>
    </source>
</evidence>
<dbReference type="PANTHER" id="PTHR43884:SF20">
    <property type="entry name" value="ACYL-COA DEHYDROGENASE FADE28"/>
    <property type="match status" value="1"/>
</dbReference>
<dbReference type="Gene3D" id="1.10.540.10">
    <property type="entry name" value="Acyl-CoA dehydrogenase/oxidase, N-terminal domain"/>
    <property type="match status" value="1"/>
</dbReference>
<dbReference type="RefSeq" id="WP_344834663.1">
    <property type="nucleotide sequence ID" value="NZ_BAAAUV010000018.1"/>
</dbReference>
<evidence type="ECO:0000259" key="7">
    <source>
        <dbReference type="Pfam" id="PF00441"/>
    </source>
</evidence>
<comment type="similarity">
    <text evidence="2 6">Belongs to the acyl-CoA dehydrogenase family.</text>
</comment>
<dbReference type="PANTHER" id="PTHR43884">
    <property type="entry name" value="ACYL-COA DEHYDROGENASE"/>
    <property type="match status" value="1"/>
</dbReference>
<dbReference type="InterPro" id="IPR009075">
    <property type="entry name" value="AcylCo_DH/oxidase_C"/>
</dbReference>
<dbReference type="CDD" id="cd00567">
    <property type="entry name" value="ACAD"/>
    <property type="match status" value="1"/>
</dbReference>
<sequence>MELAVTEEQAELRAALRRFFTDKAPSATVRKLMETEAGYDTAVWAQMGEQLGLQGLAIPEEHGGAGFGFAELAVVFEEMGRTLFPSPFLASAVLAPQALLASTDASACADLLPGIADGSTVATVAFCERDGRWDGSDIQAAARPSGEDWILDGVKHYVLDGHVADLVLVFARTELGLSLFAVDGTAPGVARTPLPTLDQTRRLARVTLEGAPGRLVGSEGTGLAVLRRVVDLASVVLAAEALGGAQRCLDLSVEYAKVRRQFGRPIGSFQAIKHKCADLLTLVESSRSAAMYAARVADQEPEALASAASLAKSYCADAFFTAAGEAIQIHGGIGFTWEHDAHLFFKRAKSSQLLFGTPALHRDRLAASLGI</sequence>
<evidence type="ECO:0000256" key="1">
    <source>
        <dbReference type="ARBA" id="ARBA00001974"/>
    </source>
</evidence>
<dbReference type="Pfam" id="PF02771">
    <property type="entry name" value="Acyl-CoA_dh_N"/>
    <property type="match status" value="1"/>
</dbReference>
<dbReference type="Pfam" id="PF00441">
    <property type="entry name" value="Acyl-CoA_dh_1"/>
    <property type="match status" value="1"/>
</dbReference>
<accession>A0ABP6QGF5</accession>
<comment type="caution">
    <text evidence="10">The sequence shown here is derived from an EMBL/GenBank/DDBJ whole genome shotgun (WGS) entry which is preliminary data.</text>
</comment>
<evidence type="ECO:0000256" key="3">
    <source>
        <dbReference type="ARBA" id="ARBA00022630"/>
    </source>
</evidence>
<keyword evidence="5 6" id="KW-0560">Oxidoreductase</keyword>
<name>A0ABP6QGF5_9ACTN</name>
<keyword evidence="11" id="KW-1185">Reference proteome</keyword>
<dbReference type="InterPro" id="IPR006091">
    <property type="entry name" value="Acyl-CoA_Oxase/DH_mid-dom"/>
</dbReference>
<dbReference type="InterPro" id="IPR009100">
    <property type="entry name" value="AcylCoA_DH/oxidase_NM_dom_sf"/>
</dbReference>
<evidence type="ECO:0000256" key="5">
    <source>
        <dbReference type="ARBA" id="ARBA00023002"/>
    </source>
</evidence>
<evidence type="ECO:0000313" key="10">
    <source>
        <dbReference type="EMBL" id="GAA3228844.1"/>
    </source>
</evidence>
<dbReference type="SUPFAM" id="SSF56645">
    <property type="entry name" value="Acyl-CoA dehydrogenase NM domain-like"/>
    <property type="match status" value="1"/>
</dbReference>
<dbReference type="EMBL" id="BAAAUV010000018">
    <property type="protein sequence ID" value="GAA3228844.1"/>
    <property type="molecule type" value="Genomic_DNA"/>
</dbReference>
<proteinExistence type="inferred from homology"/>
<keyword evidence="3 6" id="KW-0285">Flavoprotein</keyword>
<reference evidence="11" key="1">
    <citation type="journal article" date="2019" name="Int. J. Syst. Evol. Microbiol.">
        <title>The Global Catalogue of Microorganisms (GCM) 10K type strain sequencing project: providing services to taxonomists for standard genome sequencing and annotation.</title>
        <authorList>
            <consortium name="The Broad Institute Genomics Platform"/>
            <consortium name="The Broad Institute Genome Sequencing Center for Infectious Disease"/>
            <person name="Wu L."/>
            <person name="Ma J."/>
        </authorList>
    </citation>
    <scope>NUCLEOTIDE SEQUENCE [LARGE SCALE GENOMIC DNA]</scope>
    <source>
        <strain evidence="11">JCM 9377</strain>
    </source>
</reference>
<dbReference type="InterPro" id="IPR046373">
    <property type="entry name" value="Acyl-CoA_Oxase/DH_mid-dom_sf"/>
</dbReference>
<evidence type="ECO:0000259" key="9">
    <source>
        <dbReference type="Pfam" id="PF02771"/>
    </source>
</evidence>
<dbReference type="Gene3D" id="2.40.110.10">
    <property type="entry name" value="Butyryl-CoA Dehydrogenase, subunit A, domain 2"/>
    <property type="match status" value="1"/>
</dbReference>
<keyword evidence="4 6" id="KW-0274">FAD</keyword>
<feature type="domain" description="Acyl-CoA oxidase/dehydrogenase middle" evidence="8">
    <location>
        <begin position="125"/>
        <end position="195"/>
    </location>
</feature>
<evidence type="ECO:0000256" key="6">
    <source>
        <dbReference type="RuleBase" id="RU362125"/>
    </source>
</evidence>
<gene>
    <name evidence="10" type="ORF">GCM10010468_58480</name>
</gene>
<dbReference type="InterPro" id="IPR036250">
    <property type="entry name" value="AcylCo_DH-like_C"/>
</dbReference>
<evidence type="ECO:0000259" key="8">
    <source>
        <dbReference type="Pfam" id="PF02770"/>
    </source>
</evidence>
<feature type="domain" description="Acyl-CoA dehydrogenase/oxidase N-terminal" evidence="9">
    <location>
        <begin position="6"/>
        <end position="118"/>
    </location>
</feature>
<dbReference type="InterPro" id="IPR013786">
    <property type="entry name" value="AcylCoA_DH/ox_N"/>
</dbReference>